<dbReference type="Proteomes" id="UP000035681">
    <property type="component" value="Unplaced"/>
</dbReference>
<dbReference type="InterPro" id="IPR000276">
    <property type="entry name" value="GPCR_Rhodpsn"/>
</dbReference>
<keyword evidence="20" id="KW-1185">Reference proteome</keyword>
<dbReference type="PROSITE" id="PS52035">
    <property type="entry name" value="PEPTIDASE_M14"/>
    <property type="match status" value="1"/>
</dbReference>
<dbReference type="Gene3D" id="3.30.70.340">
    <property type="entry name" value="Metallocarboxypeptidase-like"/>
    <property type="match status" value="1"/>
</dbReference>
<comment type="subcellular location">
    <subcellularLocation>
        <location evidence="2">Membrane</location>
    </subcellularLocation>
</comment>
<evidence type="ECO:0000256" key="8">
    <source>
        <dbReference type="ARBA" id="ARBA00022729"/>
    </source>
</evidence>
<evidence type="ECO:0000259" key="17">
    <source>
        <dbReference type="PROSITE" id="PS50262"/>
    </source>
</evidence>
<dbReference type="PRINTS" id="PR00237">
    <property type="entry name" value="GPCRRHODOPSN"/>
</dbReference>
<evidence type="ECO:0000256" key="12">
    <source>
        <dbReference type="ARBA" id="ARBA00023049"/>
    </source>
</evidence>
<keyword evidence="11 16" id="KW-1133">Transmembrane helix</keyword>
<dbReference type="FunFam" id="3.40.630.10:FF:000084">
    <property type="entry name" value="Carboxypeptidase B2"/>
    <property type="match status" value="1"/>
</dbReference>
<comment type="similarity">
    <text evidence="15">Belongs to the G-protein coupled receptor 1 family.</text>
</comment>
<dbReference type="InterPro" id="IPR056953">
    <property type="entry name" value="CUT_N"/>
</dbReference>
<dbReference type="InterPro" id="IPR001507">
    <property type="entry name" value="ZP_dom"/>
</dbReference>
<dbReference type="InterPro" id="IPR053093">
    <property type="entry name" value="GPCR-like"/>
</dbReference>
<dbReference type="SUPFAM" id="SSF54897">
    <property type="entry name" value="Protease propeptides/inhibitors"/>
    <property type="match status" value="1"/>
</dbReference>
<dbReference type="Gene3D" id="1.20.1070.10">
    <property type="entry name" value="Rhodopsin 7-helix transmembrane proteins"/>
    <property type="match status" value="1"/>
</dbReference>
<comment type="similarity">
    <text evidence="3 14">Belongs to the peptidase M14 family.</text>
</comment>
<evidence type="ECO:0000256" key="2">
    <source>
        <dbReference type="ARBA" id="ARBA00004370"/>
    </source>
</evidence>
<dbReference type="GO" id="GO:0004930">
    <property type="term" value="F:G protein-coupled receptor activity"/>
    <property type="evidence" value="ECO:0007669"/>
    <property type="project" value="UniProtKB-KW"/>
</dbReference>
<evidence type="ECO:0000259" key="18">
    <source>
        <dbReference type="PROSITE" id="PS51034"/>
    </source>
</evidence>
<dbReference type="WBParaSite" id="TCONS_00001432.p1">
    <property type="protein sequence ID" value="TCONS_00001432.p1"/>
    <property type="gene ID" value="XLOC_001317"/>
</dbReference>
<dbReference type="Pfam" id="PF00246">
    <property type="entry name" value="Peptidase_M14"/>
    <property type="match status" value="1"/>
</dbReference>
<feature type="transmembrane region" description="Helical" evidence="16">
    <location>
        <begin position="73"/>
        <end position="94"/>
    </location>
</feature>
<dbReference type="GO" id="GO:0004181">
    <property type="term" value="F:metallocarboxypeptidase activity"/>
    <property type="evidence" value="ECO:0007669"/>
    <property type="project" value="InterPro"/>
</dbReference>
<dbReference type="GO" id="GO:0006508">
    <property type="term" value="P:proteolysis"/>
    <property type="evidence" value="ECO:0007669"/>
    <property type="project" value="UniProtKB-KW"/>
</dbReference>
<keyword evidence="9" id="KW-0378">Hydrolase</keyword>
<evidence type="ECO:0000259" key="19">
    <source>
        <dbReference type="PROSITE" id="PS52035"/>
    </source>
</evidence>
<keyword evidence="15" id="KW-0297">G-protein coupled receptor</keyword>
<protein>
    <submittedName>
        <fullName evidence="21">G-protein coupled receptors family 1 profile domain-containing protein</fullName>
    </submittedName>
</protein>
<feature type="domain" description="ZP" evidence="18">
    <location>
        <begin position="869"/>
        <end position="1108"/>
    </location>
</feature>
<keyword evidence="10" id="KW-0862">Zinc</keyword>
<dbReference type="Pfam" id="PF25301">
    <property type="entry name" value="CUT_C"/>
    <property type="match status" value="1"/>
</dbReference>
<evidence type="ECO:0000256" key="16">
    <source>
        <dbReference type="SAM" id="Phobius"/>
    </source>
</evidence>
<dbReference type="InterPro" id="IPR057246">
    <property type="entry name" value="CARBOXYPEPT_ZN_1"/>
</dbReference>
<evidence type="ECO:0000256" key="11">
    <source>
        <dbReference type="ARBA" id="ARBA00022989"/>
    </source>
</evidence>
<feature type="transmembrane region" description="Helical" evidence="16">
    <location>
        <begin position="221"/>
        <end position="241"/>
    </location>
</feature>
<evidence type="ECO:0000256" key="7">
    <source>
        <dbReference type="ARBA" id="ARBA00022723"/>
    </source>
</evidence>
<evidence type="ECO:0000256" key="1">
    <source>
        <dbReference type="ARBA" id="ARBA00001947"/>
    </source>
</evidence>
<dbReference type="SMART" id="SM00631">
    <property type="entry name" value="Zn_pept"/>
    <property type="match status" value="1"/>
</dbReference>
<dbReference type="PROSITE" id="PS50262">
    <property type="entry name" value="G_PROTEIN_RECEP_F1_2"/>
    <property type="match status" value="1"/>
</dbReference>
<evidence type="ECO:0000256" key="4">
    <source>
        <dbReference type="ARBA" id="ARBA00022645"/>
    </source>
</evidence>
<keyword evidence="8" id="KW-0732">Signal</keyword>
<dbReference type="SMART" id="SM00241">
    <property type="entry name" value="ZP"/>
    <property type="match status" value="1"/>
</dbReference>
<dbReference type="Pfam" id="PF25057">
    <property type="entry name" value="CUT_N"/>
    <property type="match status" value="1"/>
</dbReference>
<organism evidence="20 21">
    <name type="scientific">Strongyloides stercoralis</name>
    <name type="common">Threadworm</name>
    <dbReference type="NCBI Taxonomy" id="6248"/>
    <lineage>
        <taxon>Eukaryota</taxon>
        <taxon>Metazoa</taxon>
        <taxon>Ecdysozoa</taxon>
        <taxon>Nematoda</taxon>
        <taxon>Chromadorea</taxon>
        <taxon>Rhabditida</taxon>
        <taxon>Tylenchina</taxon>
        <taxon>Panagrolaimomorpha</taxon>
        <taxon>Strongyloidoidea</taxon>
        <taxon>Strongyloididae</taxon>
        <taxon>Strongyloides</taxon>
    </lineage>
</organism>
<feature type="domain" description="G-protein coupled receptors family 1 profile" evidence="17">
    <location>
        <begin position="55"/>
        <end position="322"/>
    </location>
</feature>
<dbReference type="SUPFAM" id="SSF53187">
    <property type="entry name" value="Zn-dependent exopeptidases"/>
    <property type="match status" value="1"/>
</dbReference>
<feature type="domain" description="Peptidase M14" evidence="19">
    <location>
        <begin position="567"/>
        <end position="863"/>
    </location>
</feature>
<keyword evidence="7" id="KW-0479">Metal-binding</keyword>
<feature type="transmembrane region" description="Helical" evidence="16">
    <location>
        <begin position="265"/>
        <end position="289"/>
    </location>
</feature>
<dbReference type="AlphaFoldDB" id="A0AAF5CT87"/>
<dbReference type="Gene3D" id="3.40.630.10">
    <property type="entry name" value="Zn peptidases"/>
    <property type="match status" value="1"/>
</dbReference>
<keyword evidence="12" id="KW-0482">Metalloprotease</keyword>
<dbReference type="GO" id="GO:0008270">
    <property type="term" value="F:zinc ion binding"/>
    <property type="evidence" value="ECO:0007669"/>
    <property type="project" value="InterPro"/>
</dbReference>
<comment type="cofactor">
    <cofactor evidence="1">
        <name>Zn(2+)</name>
        <dbReference type="ChEBI" id="CHEBI:29105"/>
    </cofactor>
</comment>
<dbReference type="InterPro" id="IPR017452">
    <property type="entry name" value="GPCR_Rhodpsn_7TM"/>
</dbReference>
<keyword evidence="15" id="KW-0675">Receptor</keyword>
<dbReference type="InterPro" id="IPR003146">
    <property type="entry name" value="M14A_act_pep"/>
</dbReference>
<evidence type="ECO:0000256" key="13">
    <source>
        <dbReference type="ARBA" id="ARBA00023136"/>
    </source>
</evidence>
<evidence type="ECO:0000256" key="6">
    <source>
        <dbReference type="ARBA" id="ARBA00022692"/>
    </source>
</evidence>
<dbReference type="InterPro" id="IPR057475">
    <property type="entry name" value="CUT_C"/>
</dbReference>
<dbReference type="Pfam" id="PF02244">
    <property type="entry name" value="Propep_M14"/>
    <property type="match status" value="1"/>
</dbReference>
<keyword evidence="4" id="KW-0121">Carboxypeptidase</keyword>
<dbReference type="GO" id="GO:0016020">
    <property type="term" value="C:membrane"/>
    <property type="evidence" value="ECO:0007669"/>
    <property type="project" value="UniProtKB-SubCell"/>
</dbReference>
<dbReference type="PROSITE" id="PS00237">
    <property type="entry name" value="G_PROTEIN_RECEP_F1_1"/>
    <property type="match status" value="1"/>
</dbReference>
<sequence>YLMNDTLSPNSSFMEEANNSYQTTQIIQTSSLGTKINLIAYCYILPAICAFGIIGNIMNLITLASKRLKAVSYMYLKALAIADLLCMLFVLFFVSCEILTQLGYSFNKKFSYGFYQAHLMLPLINWALATGVYIVVALSIERFMSIVFPLKFRTWNSPTRAIKVIIMAYIFPAIIYIPYAVGRYSVGSKTTEDGQVVYMPIDSDISQTFEWQIYKWTREGFLRFVPIIALSILNGKIMFAFKRRQKMFNRLTKKQGQNANKDENLLYLLGGIVVMFFICNIPAAVNLVFINETVKKRVDYQLFRAVANILEITNHASQFYIFCTCSSNYRVTFLRKFPCFKGYRKNREKLRTYLRRTPTNKSLLSCKDSVSAIMVSDRNAILKHNNRKDFEGDKIDFSTTNSGNIAPIELVNFNEMISKHDDRKNLFKNNGMIVTSESTSKGNVQIDNSKKPNTQIEKNVTCRLAILDDCVLSDDSSQYSLNSNKDSFKKNNNENVWKDIKFKKDIANVHLHSGQIKDFLQFLDNFKINYKVKIKDIGEVISEEEKELAKRKIFKKGDHPSLMMTNQFHNLTEIENYIDSLSKHYETVKIINIGTSFEKRPIRGVIITKNNGKLKKKVLINGCIHAREWLSCSTMIYIMNELTNNSKKYDEFLSKTEVHIIPVVNTDGYVYTWNYDRLWRKTRSGPYNGCYGVDPNRNFDFKWKVSGYSTNPCDEIYAGEKPFSESESKAIGDYLKNAYLDGYPFSVYFDIHTYSENFIYPYGYDHVYPSNVKEMKEISKRATEIIYSIHQQNFNYGSISDIIYPASGSSIDYATSIANVKYAFAMELRPNEYNSNGFIIPSSQIIDGASEAWEGEYQENYVIGVPKVVCEDNDVSLDIITSKPFIGNIFVKGHAKDEACRQSYSSNGTSLYSLPLGECGMQRLRSANPKGISFSVTIIVSFHPSGFITKNDKAYKIRCFYMEPDEIVTNSIEVSDLTTAQIQDEMTMPACEYSVRKNSIDGPLLTYGNVGDVAYHVWECNGPSNIGILIKKCYVADGNGEDHSIIDVNGCTTDKFLLSEVTYDDNLMKAYATSAIFKYADSNQLYFTCQIRLCQKQMGLCVGVTPPKCSTTKIFSNKQKKQIEQDIYDNLTTTITPTEATQNENKLLTSSDGMLILKSGKNKREAGNSNDSKSLMEIDVASPELLILDKGEGVNFTNLNNYCIPETLLPLIPITLIVIIFISSILTFMISNIVTKKNICYGVCP</sequence>
<evidence type="ECO:0000313" key="21">
    <source>
        <dbReference type="WBParaSite" id="TCONS_00001432.p1"/>
    </source>
</evidence>
<dbReference type="Pfam" id="PF00001">
    <property type="entry name" value="7tm_1"/>
    <property type="match status" value="1"/>
</dbReference>
<evidence type="ECO:0000256" key="15">
    <source>
        <dbReference type="RuleBase" id="RU000688"/>
    </source>
</evidence>
<feature type="transmembrane region" description="Helical" evidence="16">
    <location>
        <begin position="38"/>
        <end position="61"/>
    </location>
</feature>
<keyword evidence="5" id="KW-0645">Protease</keyword>
<reference evidence="21" key="1">
    <citation type="submission" date="2024-02" db="UniProtKB">
        <authorList>
            <consortium name="WormBaseParasite"/>
        </authorList>
    </citation>
    <scope>IDENTIFICATION</scope>
</reference>
<dbReference type="InterPro" id="IPR000834">
    <property type="entry name" value="Peptidase_M14"/>
</dbReference>
<dbReference type="PANTHER" id="PTHR47760">
    <property type="entry name" value="G-PROTEIN COUPLED RECEPTOR B0563.6-LIKE PROTEIN-RELATED"/>
    <property type="match status" value="1"/>
</dbReference>
<keyword evidence="6 15" id="KW-0812">Transmembrane</keyword>
<dbReference type="CDD" id="cd03860">
    <property type="entry name" value="M14_CP_A-B_like"/>
    <property type="match status" value="1"/>
</dbReference>
<name>A0AAF5CT87_STRER</name>
<dbReference type="PANTHER" id="PTHR47760:SF2">
    <property type="entry name" value="G-PROTEIN COUPLED RECEPTOR B0563.6-RELATED"/>
    <property type="match status" value="1"/>
</dbReference>
<evidence type="ECO:0000256" key="5">
    <source>
        <dbReference type="ARBA" id="ARBA00022670"/>
    </source>
</evidence>
<feature type="transmembrane region" description="Helical" evidence="16">
    <location>
        <begin position="161"/>
        <end position="181"/>
    </location>
</feature>
<feature type="transmembrane region" description="Helical" evidence="16">
    <location>
        <begin position="1208"/>
        <end position="1230"/>
    </location>
</feature>
<dbReference type="InterPro" id="IPR036990">
    <property type="entry name" value="M14A-like_propep"/>
</dbReference>
<dbReference type="PROSITE" id="PS00132">
    <property type="entry name" value="CARBOXYPEPT_ZN_1"/>
    <property type="match status" value="1"/>
</dbReference>
<evidence type="ECO:0000313" key="20">
    <source>
        <dbReference type="Proteomes" id="UP000035681"/>
    </source>
</evidence>
<dbReference type="SUPFAM" id="SSF81321">
    <property type="entry name" value="Family A G protein-coupled receptor-like"/>
    <property type="match status" value="1"/>
</dbReference>
<evidence type="ECO:0000256" key="3">
    <source>
        <dbReference type="ARBA" id="ARBA00005988"/>
    </source>
</evidence>
<evidence type="ECO:0000256" key="10">
    <source>
        <dbReference type="ARBA" id="ARBA00022833"/>
    </source>
</evidence>
<feature type="active site" description="Proton donor/acceptor" evidence="14">
    <location>
        <position position="827"/>
    </location>
</feature>
<dbReference type="CDD" id="cd14978">
    <property type="entry name" value="7tmA_FMRFamide_R-like"/>
    <property type="match status" value="1"/>
</dbReference>
<feature type="transmembrane region" description="Helical" evidence="16">
    <location>
        <begin position="114"/>
        <end position="140"/>
    </location>
</feature>
<evidence type="ECO:0000256" key="14">
    <source>
        <dbReference type="PROSITE-ProRule" id="PRU01379"/>
    </source>
</evidence>
<evidence type="ECO:0000256" key="9">
    <source>
        <dbReference type="ARBA" id="ARBA00022801"/>
    </source>
</evidence>
<dbReference type="PROSITE" id="PS51034">
    <property type="entry name" value="ZP_2"/>
    <property type="match status" value="1"/>
</dbReference>
<keyword evidence="15" id="KW-0807">Transducer</keyword>
<keyword evidence="13 16" id="KW-0472">Membrane</keyword>
<proteinExistence type="inferred from homology"/>
<accession>A0AAF5CT87</accession>